<evidence type="ECO:0000256" key="1">
    <source>
        <dbReference type="SAM" id="Phobius"/>
    </source>
</evidence>
<sequence>MLFALVVLFGVVMVLFSEEFSKSFKNLWAIKGARLLLPLFAASWFIYTFDFLFVGVLFYSHQFLHDILAFLIGIMPFQQGAESAALVILLTFFSVVPVLIIDFFTRKKNYKGYQYPYITSTLIWIFCVALLIII</sequence>
<keyword evidence="1" id="KW-0812">Transmembrane</keyword>
<comment type="caution">
    <text evidence="2">The sequence shown here is derived from an EMBL/GenBank/DDBJ whole genome shotgun (WGS) entry which is preliminary data.</text>
</comment>
<proteinExistence type="predicted"/>
<dbReference type="EMBL" id="LNYU01000002">
    <property type="protein sequence ID" value="KTD70337.1"/>
    <property type="molecule type" value="Genomic_DNA"/>
</dbReference>
<evidence type="ECO:0000313" key="3">
    <source>
        <dbReference type="Proteomes" id="UP000054703"/>
    </source>
</evidence>
<feature type="transmembrane region" description="Helical" evidence="1">
    <location>
        <begin position="113"/>
        <end position="133"/>
    </location>
</feature>
<accession>A0A0W0ZMH9</accession>
<gene>
    <name evidence="2" type="ORF">Lsan_0019</name>
</gene>
<keyword evidence="3" id="KW-1185">Reference proteome</keyword>
<organism evidence="2 3">
    <name type="scientific">Legionella santicrucis</name>
    <dbReference type="NCBI Taxonomy" id="45074"/>
    <lineage>
        <taxon>Bacteria</taxon>
        <taxon>Pseudomonadati</taxon>
        <taxon>Pseudomonadota</taxon>
        <taxon>Gammaproteobacteria</taxon>
        <taxon>Legionellales</taxon>
        <taxon>Legionellaceae</taxon>
        <taxon>Legionella</taxon>
    </lineage>
</organism>
<keyword evidence="1" id="KW-0472">Membrane</keyword>
<dbReference type="RefSeq" id="WP_058512511.1">
    <property type="nucleotide sequence ID" value="NZ_CAAAIH010000031.1"/>
</dbReference>
<keyword evidence="1" id="KW-1133">Transmembrane helix</keyword>
<feature type="transmembrane region" description="Helical" evidence="1">
    <location>
        <begin position="80"/>
        <end position="101"/>
    </location>
</feature>
<dbReference type="OrthoDB" id="5653183at2"/>
<dbReference type="Proteomes" id="UP000054703">
    <property type="component" value="Unassembled WGS sequence"/>
</dbReference>
<name>A0A0W0ZMH9_9GAMM</name>
<feature type="transmembrane region" description="Helical" evidence="1">
    <location>
        <begin position="41"/>
        <end position="59"/>
    </location>
</feature>
<reference evidence="2 3" key="1">
    <citation type="submission" date="2015-11" db="EMBL/GenBank/DDBJ databases">
        <title>Genomic analysis of 38 Legionella species identifies large and diverse effector repertoires.</title>
        <authorList>
            <person name="Burstein D."/>
            <person name="Amaro F."/>
            <person name="Zusman T."/>
            <person name="Lifshitz Z."/>
            <person name="Cohen O."/>
            <person name="Gilbert J.A."/>
            <person name="Pupko T."/>
            <person name="Shuman H.A."/>
            <person name="Segal G."/>
        </authorList>
    </citation>
    <scope>NUCLEOTIDE SEQUENCE [LARGE SCALE GENOMIC DNA]</scope>
    <source>
        <strain evidence="2 3">SC-63-C7</strain>
    </source>
</reference>
<evidence type="ECO:0000313" key="2">
    <source>
        <dbReference type="EMBL" id="KTD70337.1"/>
    </source>
</evidence>
<dbReference type="PATRIC" id="fig|45074.5.peg.22"/>
<dbReference type="AlphaFoldDB" id="A0A0W0ZMH9"/>
<protein>
    <submittedName>
        <fullName evidence="2">Uncharacterized protein</fullName>
    </submittedName>
</protein>